<evidence type="ECO:0000259" key="14">
    <source>
        <dbReference type="Pfam" id="PF02875"/>
    </source>
</evidence>
<feature type="domain" description="Mur ligase N-terminal catalytic" evidence="13">
    <location>
        <begin position="30"/>
        <end position="74"/>
    </location>
</feature>
<keyword evidence="4 10" id="KW-0547">Nucleotide-binding</keyword>
<comment type="catalytic activity">
    <reaction evidence="10 11">
        <text>D-alanyl-D-alanine + UDP-N-acetyl-alpha-D-muramoyl-L-alanyl-gamma-D-glutamyl-meso-2,6-diaminopimelate + ATP = UDP-N-acetyl-alpha-D-muramoyl-L-alanyl-gamma-D-glutamyl-meso-2,6-diaminopimeloyl-D-alanyl-D-alanine + ADP + phosphate + H(+)</text>
        <dbReference type="Rhea" id="RHEA:28374"/>
        <dbReference type="ChEBI" id="CHEBI:15378"/>
        <dbReference type="ChEBI" id="CHEBI:30616"/>
        <dbReference type="ChEBI" id="CHEBI:43474"/>
        <dbReference type="ChEBI" id="CHEBI:57822"/>
        <dbReference type="ChEBI" id="CHEBI:61386"/>
        <dbReference type="ChEBI" id="CHEBI:83905"/>
        <dbReference type="ChEBI" id="CHEBI:456216"/>
        <dbReference type="EC" id="6.3.2.10"/>
    </reaction>
</comment>
<feature type="binding site" evidence="10">
    <location>
        <begin position="134"/>
        <end position="140"/>
    </location>
    <ligand>
        <name>ATP</name>
        <dbReference type="ChEBI" id="CHEBI:30616"/>
    </ligand>
</feature>
<dbReference type="GO" id="GO:0051301">
    <property type="term" value="P:cell division"/>
    <property type="evidence" value="ECO:0007669"/>
    <property type="project" value="UniProtKB-KW"/>
</dbReference>
<dbReference type="InterPro" id="IPR036565">
    <property type="entry name" value="Mur-like_cat_sf"/>
</dbReference>
<evidence type="ECO:0000256" key="10">
    <source>
        <dbReference type="HAMAP-Rule" id="MF_02019"/>
    </source>
</evidence>
<evidence type="ECO:0000256" key="3">
    <source>
        <dbReference type="ARBA" id="ARBA00022618"/>
    </source>
</evidence>
<comment type="function">
    <text evidence="10 11">Involved in cell wall formation. Catalyzes the final step in the synthesis of UDP-N-acetylmuramoyl-pentapeptide, the precursor of murein.</text>
</comment>
<feature type="domain" description="Mur ligase central" evidence="15">
    <location>
        <begin position="132"/>
        <end position="319"/>
    </location>
</feature>
<evidence type="ECO:0000256" key="9">
    <source>
        <dbReference type="ARBA" id="ARBA00023316"/>
    </source>
</evidence>
<dbReference type="GO" id="GO:0071555">
    <property type="term" value="P:cell wall organization"/>
    <property type="evidence" value="ECO:0007669"/>
    <property type="project" value="UniProtKB-KW"/>
</dbReference>
<evidence type="ECO:0000256" key="4">
    <source>
        <dbReference type="ARBA" id="ARBA00022741"/>
    </source>
</evidence>
<dbReference type="InterPro" id="IPR036615">
    <property type="entry name" value="Mur_ligase_C_dom_sf"/>
</dbReference>
<dbReference type="NCBIfam" id="TIGR01143">
    <property type="entry name" value="murF"/>
    <property type="match status" value="1"/>
</dbReference>
<keyword evidence="7 10" id="KW-0573">Peptidoglycan synthesis</keyword>
<evidence type="ECO:0000259" key="13">
    <source>
        <dbReference type="Pfam" id="PF01225"/>
    </source>
</evidence>
<evidence type="ECO:0000256" key="12">
    <source>
        <dbReference type="SAM" id="MobiDB-lite"/>
    </source>
</evidence>
<proteinExistence type="inferred from homology"/>
<dbReference type="UniPathway" id="UPA00219"/>
<dbReference type="EC" id="6.3.2.10" evidence="10 11"/>
<dbReference type="InterPro" id="IPR004101">
    <property type="entry name" value="Mur_ligase_C"/>
</dbReference>
<dbReference type="Pfam" id="PF02875">
    <property type="entry name" value="Mur_ligase_C"/>
    <property type="match status" value="1"/>
</dbReference>
<keyword evidence="2 10" id="KW-0436">Ligase</keyword>
<evidence type="ECO:0000259" key="15">
    <source>
        <dbReference type="Pfam" id="PF08245"/>
    </source>
</evidence>
<dbReference type="SUPFAM" id="SSF53244">
    <property type="entry name" value="MurD-like peptide ligases, peptide-binding domain"/>
    <property type="match status" value="1"/>
</dbReference>
<dbReference type="InterPro" id="IPR005863">
    <property type="entry name" value="UDP-N-AcMur_synth"/>
</dbReference>
<comment type="caution">
    <text evidence="16">The sequence shown here is derived from an EMBL/GenBank/DDBJ whole genome shotgun (WGS) entry which is preliminary data.</text>
</comment>
<keyword evidence="6 10" id="KW-0133">Cell shape</keyword>
<dbReference type="InterPro" id="IPR013221">
    <property type="entry name" value="Mur_ligase_cen"/>
</dbReference>
<organism evidence="16 17">
    <name type="scientific">Amycolatopsis jiangsuensis</name>
    <dbReference type="NCBI Taxonomy" id="1181879"/>
    <lineage>
        <taxon>Bacteria</taxon>
        <taxon>Bacillati</taxon>
        <taxon>Actinomycetota</taxon>
        <taxon>Actinomycetes</taxon>
        <taxon>Pseudonocardiales</taxon>
        <taxon>Pseudonocardiaceae</taxon>
        <taxon>Amycolatopsis</taxon>
    </lineage>
</organism>
<keyword evidence="9 10" id="KW-0961">Cell wall biogenesis/degradation</keyword>
<evidence type="ECO:0000256" key="5">
    <source>
        <dbReference type="ARBA" id="ARBA00022840"/>
    </source>
</evidence>
<dbReference type="GO" id="GO:0005737">
    <property type="term" value="C:cytoplasm"/>
    <property type="evidence" value="ECO:0007669"/>
    <property type="project" value="UniProtKB-SubCell"/>
</dbReference>
<comment type="subcellular location">
    <subcellularLocation>
        <location evidence="10 11">Cytoplasm</location>
    </subcellularLocation>
</comment>
<dbReference type="Proteomes" id="UP000581769">
    <property type="component" value="Unassembled WGS sequence"/>
</dbReference>
<dbReference type="Gene3D" id="3.90.190.20">
    <property type="entry name" value="Mur ligase, C-terminal domain"/>
    <property type="match status" value="1"/>
</dbReference>
<evidence type="ECO:0000256" key="8">
    <source>
        <dbReference type="ARBA" id="ARBA00023306"/>
    </source>
</evidence>
<dbReference type="GO" id="GO:0005524">
    <property type="term" value="F:ATP binding"/>
    <property type="evidence" value="ECO:0007669"/>
    <property type="project" value="UniProtKB-UniRule"/>
</dbReference>
<keyword evidence="3 10" id="KW-0132">Cell division</keyword>
<dbReference type="RefSeq" id="WP_184776972.1">
    <property type="nucleotide sequence ID" value="NZ_JACHMG010000001.1"/>
</dbReference>
<evidence type="ECO:0000256" key="6">
    <source>
        <dbReference type="ARBA" id="ARBA00022960"/>
    </source>
</evidence>
<comment type="similarity">
    <text evidence="10">Belongs to the MurCDEF family. MurF subfamily.</text>
</comment>
<keyword evidence="1 10" id="KW-0963">Cytoplasm</keyword>
<dbReference type="Gene3D" id="3.40.1190.10">
    <property type="entry name" value="Mur-like, catalytic domain"/>
    <property type="match status" value="1"/>
</dbReference>
<dbReference type="InterPro" id="IPR035911">
    <property type="entry name" value="MurE/MurF_N"/>
</dbReference>
<keyword evidence="8 10" id="KW-0131">Cell cycle</keyword>
<dbReference type="GO" id="GO:0009252">
    <property type="term" value="P:peptidoglycan biosynthetic process"/>
    <property type="evidence" value="ECO:0007669"/>
    <property type="project" value="UniProtKB-UniRule"/>
</dbReference>
<dbReference type="InterPro" id="IPR000713">
    <property type="entry name" value="Mur_ligase_N"/>
</dbReference>
<dbReference type="AlphaFoldDB" id="A0A840IKE4"/>
<dbReference type="EMBL" id="JACHMG010000001">
    <property type="protein sequence ID" value="MBB4682791.1"/>
    <property type="molecule type" value="Genomic_DNA"/>
</dbReference>
<accession>A0A840IKE4</accession>
<dbReference type="Pfam" id="PF01225">
    <property type="entry name" value="Mur_ligase"/>
    <property type="match status" value="1"/>
</dbReference>
<dbReference type="GO" id="GO:0008360">
    <property type="term" value="P:regulation of cell shape"/>
    <property type="evidence" value="ECO:0007669"/>
    <property type="project" value="UniProtKB-KW"/>
</dbReference>
<keyword evidence="17" id="KW-1185">Reference proteome</keyword>
<comment type="pathway">
    <text evidence="10 11">Cell wall biogenesis; peptidoglycan biosynthesis.</text>
</comment>
<evidence type="ECO:0000256" key="2">
    <source>
        <dbReference type="ARBA" id="ARBA00022598"/>
    </source>
</evidence>
<gene>
    <name evidence="10" type="primary">murF</name>
    <name evidence="16" type="ORF">BJY18_000276</name>
</gene>
<feature type="compositionally biased region" description="Low complexity" evidence="12">
    <location>
        <begin position="485"/>
        <end position="496"/>
    </location>
</feature>
<name>A0A840IKE4_9PSEU</name>
<keyword evidence="5 10" id="KW-0067">ATP-binding</keyword>
<dbReference type="Pfam" id="PF08245">
    <property type="entry name" value="Mur_ligase_M"/>
    <property type="match status" value="1"/>
</dbReference>
<dbReference type="GO" id="GO:0047480">
    <property type="term" value="F:UDP-N-acetylmuramoyl-tripeptide-D-alanyl-D-alanine ligase activity"/>
    <property type="evidence" value="ECO:0007669"/>
    <property type="project" value="UniProtKB-UniRule"/>
</dbReference>
<dbReference type="HAMAP" id="MF_02019">
    <property type="entry name" value="MurF"/>
    <property type="match status" value="1"/>
</dbReference>
<feature type="domain" description="Mur ligase C-terminal" evidence="14">
    <location>
        <begin position="342"/>
        <end position="470"/>
    </location>
</feature>
<dbReference type="PANTHER" id="PTHR43024">
    <property type="entry name" value="UDP-N-ACETYLMURAMOYL-TRIPEPTIDE--D-ALANYL-D-ALANINE LIGASE"/>
    <property type="match status" value="1"/>
</dbReference>
<evidence type="ECO:0000313" key="16">
    <source>
        <dbReference type="EMBL" id="MBB4682791.1"/>
    </source>
</evidence>
<protein>
    <recommendedName>
        <fullName evidence="10 11">UDP-N-acetylmuramoyl-tripeptide--D-alanyl-D-alanine ligase</fullName>
        <ecNumber evidence="10 11">6.3.2.10</ecNumber>
    </recommendedName>
    <alternativeName>
        <fullName evidence="10">D-alanyl-D-alanine-adding enzyme</fullName>
    </alternativeName>
</protein>
<dbReference type="SUPFAM" id="SSF53623">
    <property type="entry name" value="MurD-like peptide ligases, catalytic domain"/>
    <property type="match status" value="1"/>
</dbReference>
<evidence type="ECO:0000256" key="7">
    <source>
        <dbReference type="ARBA" id="ARBA00022984"/>
    </source>
</evidence>
<dbReference type="InterPro" id="IPR051046">
    <property type="entry name" value="MurCDEF_CellWall_CoF430Synth"/>
</dbReference>
<reference evidence="16 17" key="1">
    <citation type="submission" date="2020-08" db="EMBL/GenBank/DDBJ databases">
        <title>Sequencing the genomes of 1000 actinobacteria strains.</title>
        <authorList>
            <person name="Klenk H.-P."/>
        </authorList>
    </citation>
    <scope>NUCLEOTIDE SEQUENCE [LARGE SCALE GENOMIC DNA]</scope>
    <source>
        <strain evidence="16 17">DSM 45859</strain>
    </source>
</reference>
<evidence type="ECO:0000256" key="1">
    <source>
        <dbReference type="ARBA" id="ARBA00022490"/>
    </source>
</evidence>
<evidence type="ECO:0000256" key="11">
    <source>
        <dbReference type="RuleBase" id="RU004136"/>
    </source>
</evidence>
<sequence>MIELSLAEIADVVGGRLHRTDGSPVVTGSVEFDTRELGAGGLFLALPGERVDGHDFAARAVESGAVGVLAAREVDAPAIVVPPLPGGRAHERSVALAGDTDGSGAAVLAALAKLARYVVDMLAAGGLTVVGITGSSGKTSTKDVIAQLLEPMGATVAPPGSFNSELGHPWTALRAGRDTKYLVLELSARGPGHIAELAAIAPPRIGAVLNVGSAHVGEFGSREGIAKTKGELVEALPEDGLAVLNLDDPLVAAMASRTRARVAGVGESPSAQVRAADITLDAEVRASFRLVTPAGEAPVTLPLHGEHHVGNALSAAAIALELGATPEEIAQRLSALQRRSARRMEVTTRPDGVTVLNDSFNANPESVRAGLKALASMSRSSGRRAWAVLGVMGELGEESVTAHDGIGRLVVRLNIDRLVVVGNEAAAMHQGATQEGSWGEESVLVPDAESAVALLHDQLRPGDVVLVKASKAARLWRVAEALLTGPGSTGPAAAPGTPLPPSSEPSNGGHA</sequence>
<dbReference type="PANTHER" id="PTHR43024:SF1">
    <property type="entry name" value="UDP-N-ACETYLMURAMOYL-TRIPEPTIDE--D-ALANYL-D-ALANINE LIGASE"/>
    <property type="match status" value="1"/>
</dbReference>
<feature type="region of interest" description="Disordered" evidence="12">
    <location>
        <begin position="485"/>
        <end position="511"/>
    </location>
</feature>
<dbReference type="SUPFAM" id="SSF63418">
    <property type="entry name" value="MurE/MurF N-terminal domain"/>
    <property type="match status" value="1"/>
</dbReference>
<dbReference type="Gene3D" id="3.40.1390.10">
    <property type="entry name" value="MurE/MurF, N-terminal domain"/>
    <property type="match status" value="1"/>
</dbReference>
<evidence type="ECO:0000313" key="17">
    <source>
        <dbReference type="Proteomes" id="UP000581769"/>
    </source>
</evidence>